<proteinExistence type="predicted"/>
<dbReference type="PANTHER" id="PTHR12236:SF75">
    <property type="entry name" value="CUTICULAR PROTEIN 62BB, ISOFORM A"/>
    <property type="match status" value="1"/>
</dbReference>
<dbReference type="VEuPathDB" id="VectorBase:SCAU008044"/>
<dbReference type="PANTHER" id="PTHR12236">
    <property type="entry name" value="STRUCTURAL CONTITUENT OF CUTICLE"/>
    <property type="match status" value="1"/>
</dbReference>
<evidence type="ECO:0000313" key="5">
    <source>
        <dbReference type="Proteomes" id="UP000095300"/>
    </source>
</evidence>
<keyword evidence="1 2" id="KW-0193">Cuticle</keyword>
<gene>
    <name evidence="4" type="primary">106093520</name>
</gene>
<keyword evidence="5" id="KW-1185">Reference proteome</keyword>
<dbReference type="PRINTS" id="PR00947">
    <property type="entry name" value="CUTICLE"/>
</dbReference>
<organism evidence="4 5">
    <name type="scientific">Stomoxys calcitrans</name>
    <name type="common">Stable fly</name>
    <name type="synonym">Conops calcitrans</name>
    <dbReference type="NCBI Taxonomy" id="35570"/>
    <lineage>
        <taxon>Eukaryota</taxon>
        <taxon>Metazoa</taxon>
        <taxon>Ecdysozoa</taxon>
        <taxon>Arthropoda</taxon>
        <taxon>Hexapoda</taxon>
        <taxon>Insecta</taxon>
        <taxon>Pterygota</taxon>
        <taxon>Neoptera</taxon>
        <taxon>Endopterygota</taxon>
        <taxon>Diptera</taxon>
        <taxon>Brachycera</taxon>
        <taxon>Muscomorpha</taxon>
        <taxon>Muscoidea</taxon>
        <taxon>Muscidae</taxon>
        <taxon>Stomoxys</taxon>
    </lineage>
</organism>
<accession>A0A1I8PHG5</accession>
<evidence type="ECO:0000256" key="2">
    <source>
        <dbReference type="PROSITE-ProRule" id="PRU00497"/>
    </source>
</evidence>
<evidence type="ECO:0000256" key="3">
    <source>
        <dbReference type="SAM" id="SignalP"/>
    </source>
</evidence>
<dbReference type="EnsemblMetazoa" id="SCAU008044-RA">
    <property type="protein sequence ID" value="SCAU008044-PA"/>
    <property type="gene ID" value="SCAU008044"/>
</dbReference>
<dbReference type="InterPro" id="IPR051217">
    <property type="entry name" value="Insect_Cuticle_Struc_Prot"/>
</dbReference>
<dbReference type="GO" id="GO:0005615">
    <property type="term" value="C:extracellular space"/>
    <property type="evidence" value="ECO:0007669"/>
    <property type="project" value="TreeGrafter"/>
</dbReference>
<name>A0A1I8PHG5_STOCA</name>
<sequence length="233" mass="25438">MPYRAISKLIPKMLLKLNVILAFVAIASAEILLGENVAHPRYDFSYHVNDALTGDVKSHQESRDGHIVQGQYSLNDADGYKRIVDYSVNGQSGFRAVVRREPLVGNGYGVKESIAIAAPPQPLEQTPSTAYLRAPVLQHQQHPTLYHAAAPFIHLHHTGAQQHVLHSAPATTVLKSSPAIISTTHHHQAPHFIHHAPSSTVVHQAPQTTAAVLHHHQSPSFGAAPPVSYVHYL</sequence>
<dbReference type="PROSITE" id="PS51155">
    <property type="entry name" value="CHIT_BIND_RR_2"/>
    <property type="match status" value="1"/>
</dbReference>
<dbReference type="Pfam" id="PF00379">
    <property type="entry name" value="Chitin_bind_4"/>
    <property type="match status" value="1"/>
</dbReference>
<feature type="signal peptide" evidence="3">
    <location>
        <begin position="1"/>
        <end position="29"/>
    </location>
</feature>
<keyword evidence="3" id="KW-0732">Signal</keyword>
<dbReference type="Proteomes" id="UP000095300">
    <property type="component" value="Unassembled WGS sequence"/>
</dbReference>
<dbReference type="STRING" id="35570.A0A1I8PHG5"/>
<dbReference type="GO" id="GO:0042302">
    <property type="term" value="F:structural constituent of cuticle"/>
    <property type="evidence" value="ECO:0007669"/>
    <property type="project" value="UniProtKB-UniRule"/>
</dbReference>
<dbReference type="OrthoDB" id="7394989at2759"/>
<dbReference type="GO" id="GO:0031012">
    <property type="term" value="C:extracellular matrix"/>
    <property type="evidence" value="ECO:0007669"/>
    <property type="project" value="TreeGrafter"/>
</dbReference>
<evidence type="ECO:0000256" key="1">
    <source>
        <dbReference type="ARBA" id="ARBA00022460"/>
    </source>
</evidence>
<dbReference type="KEGG" id="scac:106093520"/>
<reference evidence="4" key="1">
    <citation type="submission" date="2020-05" db="UniProtKB">
        <authorList>
            <consortium name="EnsemblMetazoa"/>
        </authorList>
    </citation>
    <scope>IDENTIFICATION</scope>
    <source>
        <strain evidence="4">USDA</strain>
    </source>
</reference>
<dbReference type="InterPro" id="IPR000618">
    <property type="entry name" value="Insect_cuticle"/>
</dbReference>
<feature type="chain" id="PRO_5009326663" description="Pupal cuticle protein Edg-84A-like" evidence="3">
    <location>
        <begin position="30"/>
        <end position="233"/>
    </location>
</feature>
<dbReference type="AlphaFoldDB" id="A0A1I8PHG5"/>
<evidence type="ECO:0008006" key="6">
    <source>
        <dbReference type="Google" id="ProtNLM"/>
    </source>
</evidence>
<protein>
    <recommendedName>
        <fullName evidence="6">Pupal cuticle protein Edg-84A-like</fullName>
    </recommendedName>
</protein>
<evidence type="ECO:0000313" key="4">
    <source>
        <dbReference type="EnsemblMetazoa" id="SCAU008044-PA"/>
    </source>
</evidence>